<dbReference type="EMBL" id="JBBPBN010000007">
    <property type="protein sequence ID" value="KAK9034100.1"/>
    <property type="molecule type" value="Genomic_DNA"/>
</dbReference>
<organism evidence="2 3">
    <name type="scientific">Hibiscus sabdariffa</name>
    <name type="common">roselle</name>
    <dbReference type="NCBI Taxonomy" id="183260"/>
    <lineage>
        <taxon>Eukaryota</taxon>
        <taxon>Viridiplantae</taxon>
        <taxon>Streptophyta</taxon>
        <taxon>Embryophyta</taxon>
        <taxon>Tracheophyta</taxon>
        <taxon>Spermatophyta</taxon>
        <taxon>Magnoliopsida</taxon>
        <taxon>eudicotyledons</taxon>
        <taxon>Gunneridae</taxon>
        <taxon>Pentapetalae</taxon>
        <taxon>rosids</taxon>
        <taxon>malvids</taxon>
        <taxon>Malvales</taxon>
        <taxon>Malvaceae</taxon>
        <taxon>Malvoideae</taxon>
        <taxon>Hibiscus</taxon>
    </lineage>
</organism>
<reference evidence="2 3" key="1">
    <citation type="journal article" date="2024" name="G3 (Bethesda)">
        <title>Genome assembly of Hibiscus sabdariffa L. provides insights into metabolisms of medicinal natural products.</title>
        <authorList>
            <person name="Kim T."/>
        </authorList>
    </citation>
    <scope>NUCLEOTIDE SEQUENCE [LARGE SCALE GENOMIC DNA]</scope>
    <source>
        <strain evidence="2">TK-2024</strain>
        <tissue evidence="2">Old leaves</tissue>
    </source>
</reference>
<accession>A0ABR2TA03</accession>
<keyword evidence="3" id="KW-1185">Reference proteome</keyword>
<dbReference type="Proteomes" id="UP001396334">
    <property type="component" value="Unassembled WGS sequence"/>
</dbReference>
<evidence type="ECO:0000313" key="2">
    <source>
        <dbReference type="EMBL" id="KAK9034100.1"/>
    </source>
</evidence>
<evidence type="ECO:0000259" key="1">
    <source>
        <dbReference type="Pfam" id="PF13456"/>
    </source>
</evidence>
<comment type="caution">
    <text evidence="2">The sequence shown here is derived from an EMBL/GenBank/DDBJ whole genome shotgun (WGS) entry which is preliminary data.</text>
</comment>
<gene>
    <name evidence="2" type="ORF">V6N11_050278</name>
</gene>
<name>A0ABR2TA03_9ROSI</name>
<dbReference type="Pfam" id="PF13456">
    <property type="entry name" value="RVT_3"/>
    <property type="match status" value="1"/>
</dbReference>
<feature type="domain" description="RNase H type-1" evidence="1">
    <location>
        <begin position="70"/>
        <end position="111"/>
    </location>
</feature>
<protein>
    <recommendedName>
        <fullName evidence="1">RNase H type-1 domain-containing protein</fullName>
    </recommendedName>
</protein>
<evidence type="ECO:0000313" key="3">
    <source>
        <dbReference type="Proteomes" id="UP001396334"/>
    </source>
</evidence>
<proteinExistence type="predicted"/>
<sequence length="115" mass="12685">MGKSYNHISTINALSGEAGDDSSIPVTCKRVDPYLEMLKKEKCKRKFKKEIAVDAKSKAEARSTLETIGHSNSLQEKLLALFEGMKLACEHSFERLLVQSDCQQAVELVNSPLAG</sequence>
<dbReference type="InterPro" id="IPR002156">
    <property type="entry name" value="RNaseH_domain"/>
</dbReference>